<evidence type="ECO:0000256" key="9">
    <source>
        <dbReference type="SAM" id="MobiDB-lite"/>
    </source>
</evidence>
<keyword evidence="2" id="KW-0813">Transport</keyword>
<dbReference type="AlphaFoldDB" id="V5WFK1"/>
<dbReference type="InterPro" id="IPR004100">
    <property type="entry name" value="ATPase_F1/V1/A1_a/bsu_N"/>
</dbReference>
<feature type="region of interest" description="Disordered" evidence="9">
    <location>
        <begin position="435"/>
        <end position="475"/>
    </location>
</feature>
<protein>
    <submittedName>
        <fullName evidence="11">Flagellum-specific ATP synthase FliI</fullName>
    </submittedName>
</protein>
<dbReference type="GO" id="GO:0005524">
    <property type="term" value="F:ATP binding"/>
    <property type="evidence" value="ECO:0007669"/>
    <property type="project" value="UniProtKB-KW"/>
</dbReference>
<dbReference type="EMBL" id="CP006939">
    <property type="protein sequence ID" value="AHC14582.1"/>
    <property type="molecule type" value="Genomic_DNA"/>
</dbReference>
<evidence type="ECO:0000256" key="4">
    <source>
        <dbReference type="ARBA" id="ARBA00022741"/>
    </source>
</evidence>
<accession>V5WFK1</accession>
<feature type="domain" description="AAA+ ATPase" evidence="10">
    <location>
        <begin position="157"/>
        <end position="338"/>
    </location>
</feature>
<evidence type="ECO:0000256" key="2">
    <source>
        <dbReference type="ARBA" id="ARBA00022448"/>
    </source>
</evidence>
<dbReference type="PANTHER" id="PTHR15184:SF9">
    <property type="entry name" value="SPI-1 TYPE 3 SECRETION SYSTEM ATPASE"/>
    <property type="match status" value="1"/>
</dbReference>
<dbReference type="KEGG" id="slr:L21SP2_1179"/>
<dbReference type="Pfam" id="PF18269">
    <property type="entry name" value="T3SS_ATPase_C"/>
    <property type="match status" value="1"/>
</dbReference>
<dbReference type="PANTHER" id="PTHR15184">
    <property type="entry name" value="ATP SYNTHASE"/>
    <property type="match status" value="1"/>
</dbReference>
<evidence type="ECO:0000256" key="7">
    <source>
        <dbReference type="ARBA" id="ARBA00022967"/>
    </source>
</evidence>
<evidence type="ECO:0000259" key="10">
    <source>
        <dbReference type="SMART" id="SM00382"/>
    </source>
</evidence>
<dbReference type="PATRIC" id="fig|1307761.3.peg.1174"/>
<gene>
    <name evidence="11" type="ORF">L21SP2_1179</name>
</gene>
<dbReference type="SMART" id="SM00382">
    <property type="entry name" value="AAA"/>
    <property type="match status" value="1"/>
</dbReference>
<dbReference type="GO" id="GO:0016887">
    <property type="term" value="F:ATP hydrolysis activity"/>
    <property type="evidence" value="ECO:0007669"/>
    <property type="project" value="InterPro"/>
</dbReference>
<dbReference type="Gene3D" id="3.40.50.12240">
    <property type="match status" value="1"/>
</dbReference>
<dbReference type="RefSeq" id="WP_024267506.1">
    <property type="nucleotide sequence ID" value="NC_023035.1"/>
</dbReference>
<keyword evidence="5" id="KW-0067">ATP-binding</keyword>
<dbReference type="Proteomes" id="UP000018680">
    <property type="component" value="Chromosome"/>
</dbReference>
<dbReference type="CDD" id="cd01136">
    <property type="entry name" value="ATPase_flagellum-secretory_path_III"/>
    <property type="match status" value="1"/>
</dbReference>
<dbReference type="InterPro" id="IPR040627">
    <property type="entry name" value="T3SS_ATPase_C"/>
</dbReference>
<evidence type="ECO:0000313" key="12">
    <source>
        <dbReference type="Proteomes" id="UP000018680"/>
    </source>
</evidence>
<dbReference type="InterPro" id="IPR050053">
    <property type="entry name" value="ATPase_alpha/beta_chains"/>
</dbReference>
<reference evidence="11 12" key="1">
    <citation type="journal article" date="2015" name="Stand. Genomic Sci.">
        <title>Complete genome sequence and description of Salinispira pacifica gen. nov., sp. nov., a novel spirochaete isolated form a hypersaline microbial mat.</title>
        <authorList>
            <person name="Ben Hania W."/>
            <person name="Joseph M."/>
            <person name="Schumann P."/>
            <person name="Bunk B."/>
            <person name="Fiebig A."/>
            <person name="Sproer C."/>
            <person name="Klenk H.P."/>
            <person name="Fardeau M.L."/>
            <person name="Spring S."/>
        </authorList>
    </citation>
    <scope>NUCLEOTIDE SEQUENCE [LARGE SCALE GENOMIC DNA]</scope>
    <source>
        <strain evidence="11 12">L21-RPul-D2</strain>
    </source>
</reference>
<dbReference type="GO" id="GO:0008564">
    <property type="term" value="F:protein-exporting ATPase activity"/>
    <property type="evidence" value="ECO:0007669"/>
    <property type="project" value="UniProtKB-EC"/>
</dbReference>
<organism evidence="11 12">
    <name type="scientific">Salinispira pacifica</name>
    <dbReference type="NCBI Taxonomy" id="1307761"/>
    <lineage>
        <taxon>Bacteria</taxon>
        <taxon>Pseudomonadati</taxon>
        <taxon>Spirochaetota</taxon>
        <taxon>Spirochaetia</taxon>
        <taxon>Spirochaetales</taxon>
        <taxon>Spirochaetaceae</taxon>
        <taxon>Salinispira</taxon>
    </lineage>
</organism>
<dbReference type="InterPro" id="IPR003593">
    <property type="entry name" value="AAA+_ATPase"/>
</dbReference>
<keyword evidence="3" id="KW-0963">Cytoplasm</keyword>
<dbReference type="GO" id="GO:0046933">
    <property type="term" value="F:proton-transporting ATP synthase activity, rotational mechanism"/>
    <property type="evidence" value="ECO:0007669"/>
    <property type="project" value="TreeGrafter"/>
</dbReference>
<evidence type="ECO:0000256" key="6">
    <source>
        <dbReference type="ARBA" id="ARBA00022927"/>
    </source>
</evidence>
<dbReference type="InterPro" id="IPR027417">
    <property type="entry name" value="P-loop_NTPase"/>
</dbReference>
<dbReference type="GO" id="GO:0030257">
    <property type="term" value="C:type III protein secretion system complex"/>
    <property type="evidence" value="ECO:0007669"/>
    <property type="project" value="InterPro"/>
</dbReference>
<evidence type="ECO:0000256" key="8">
    <source>
        <dbReference type="ARBA" id="ARBA00034006"/>
    </source>
</evidence>
<dbReference type="eggNOG" id="COG1157">
    <property type="taxonomic scope" value="Bacteria"/>
</dbReference>
<dbReference type="HOGENOM" id="CLU_022398_5_1_12"/>
<dbReference type="SUPFAM" id="SSF52540">
    <property type="entry name" value="P-loop containing nucleoside triphosphate hydrolases"/>
    <property type="match status" value="1"/>
</dbReference>
<dbReference type="OrthoDB" id="9802718at2"/>
<name>V5WFK1_9SPIO</name>
<dbReference type="CDD" id="cd18117">
    <property type="entry name" value="ATP-synt_flagellum-secretory_path_III_N"/>
    <property type="match status" value="1"/>
</dbReference>
<dbReference type="PROSITE" id="PS00152">
    <property type="entry name" value="ATPASE_ALPHA_BETA"/>
    <property type="match status" value="1"/>
</dbReference>
<keyword evidence="7" id="KW-1278">Translocase</keyword>
<dbReference type="InterPro" id="IPR005714">
    <property type="entry name" value="ATPase_T3SS_FliI/YscN"/>
</dbReference>
<dbReference type="Pfam" id="PF02874">
    <property type="entry name" value="ATP-synt_ab_N"/>
    <property type="match status" value="1"/>
</dbReference>
<dbReference type="FunFam" id="3.40.50.12240:FF:000002">
    <property type="entry name" value="Flagellum-specific ATP synthase FliI"/>
    <property type="match status" value="1"/>
</dbReference>
<dbReference type="InterPro" id="IPR000194">
    <property type="entry name" value="ATPase_F1/V1/A1_a/bsu_nucl-bd"/>
</dbReference>
<keyword evidence="12" id="KW-1185">Reference proteome</keyword>
<dbReference type="NCBIfam" id="TIGR01026">
    <property type="entry name" value="fliI_yscN"/>
    <property type="match status" value="1"/>
</dbReference>
<dbReference type="STRING" id="1307761.L21SP2_1179"/>
<comment type="subcellular location">
    <subcellularLocation>
        <location evidence="1">Cytoplasm</location>
    </subcellularLocation>
</comment>
<comment type="catalytic activity">
    <reaction evidence="8">
        <text>ATP + H2O + cellular proteinSide 1 = ADP + phosphate + cellular proteinSide 2.</text>
        <dbReference type="EC" id="7.4.2.8"/>
    </reaction>
</comment>
<dbReference type="Pfam" id="PF00006">
    <property type="entry name" value="ATP-synt_ab"/>
    <property type="match status" value="1"/>
</dbReference>
<evidence type="ECO:0000256" key="3">
    <source>
        <dbReference type="ARBA" id="ARBA00022490"/>
    </source>
</evidence>
<evidence type="ECO:0000313" key="11">
    <source>
        <dbReference type="EMBL" id="AHC14582.1"/>
    </source>
</evidence>
<keyword evidence="6" id="KW-0653">Protein transport</keyword>
<evidence type="ECO:0000256" key="5">
    <source>
        <dbReference type="ARBA" id="ARBA00022840"/>
    </source>
</evidence>
<dbReference type="InterPro" id="IPR020003">
    <property type="entry name" value="ATPase_a/bsu_AS"/>
</dbReference>
<evidence type="ECO:0000256" key="1">
    <source>
        <dbReference type="ARBA" id="ARBA00004496"/>
    </source>
</evidence>
<sequence length="475" mass="51158">MRRFAKYVETVQSIETILFMGTVQKVRGLLIESHGPQAVVGELCEIYPAAGHEPIYAEVVGLHGNIVQLMPFSEPQGIEVGSSVVASGRRLEVQVSDKLLGRVLNSMGKPIDGKGDIHSGVNYPAMASPPDVLNRKSITEQVSTGIRAIDGLLPVGKGQRMGIFSGSGVGKSTLLGMIARNTSADINVIALIGERGREVREFIEQDLGEEGLKRSVLIVSTSDKPPVARLKAAYIATAVAEYFRDQGNDVMLMFDSVTRFARAQREIGLAIGEAPATRGFPPSVFSTLPRLLERCGTGENGTITGFYTILVDGDDMDEPVADNVRGILDGHMVLSRRLAQAYHYPSIDILDSVSRLAPRISLPEAQKAAGAVRRLMALYRENEDLINIGAYASGSNPELDEAIKRNPSFLRFLQQSITEKSSLRETFQGLSDISGLQIPLPEQEAEENTEAVAEPGSGAGPDGDTESADVQAARE</sequence>
<keyword evidence="4" id="KW-0547">Nucleotide-binding</keyword>
<proteinExistence type="predicted"/>
<dbReference type="GO" id="GO:0030254">
    <property type="term" value="P:protein secretion by the type III secretion system"/>
    <property type="evidence" value="ECO:0007669"/>
    <property type="project" value="InterPro"/>
</dbReference>
<dbReference type="GO" id="GO:0005737">
    <property type="term" value="C:cytoplasm"/>
    <property type="evidence" value="ECO:0007669"/>
    <property type="project" value="UniProtKB-SubCell"/>
</dbReference>